<organism evidence="18">
    <name type="scientific">Cryptosporidium hominis</name>
    <dbReference type="NCBI Taxonomy" id="237895"/>
    <lineage>
        <taxon>Eukaryota</taxon>
        <taxon>Sar</taxon>
        <taxon>Alveolata</taxon>
        <taxon>Apicomplexa</taxon>
        <taxon>Conoidasida</taxon>
        <taxon>Coccidia</taxon>
        <taxon>Eucoccidiorida</taxon>
        <taxon>Eimeriorina</taxon>
        <taxon>Cryptosporidiidae</taxon>
        <taxon>Cryptosporidium</taxon>
    </lineage>
</organism>
<dbReference type="InterPro" id="IPR041562">
    <property type="entry name" value="MCM_lid"/>
</dbReference>
<dbReference type="Pfam" id="PF12619">
    <property type="entry name" value="MCM2_N"/>
    <property type="match status" value="1"/>
</dbReference>
<dbReference type="Gene3D" id="2.20.28.10">
    <property type="match status" value="1"/>
</dbReference>
<keyword evidence="5" id="KW-0235">DNA replication</keyword>
<dbReference type="EC" id="3.6.4.12" evidence="3"/>
<keyword evidence="10" id="KW-0347">Helicase</keyword>
<evidence type="ECO:0000256" key="15">
    <source>
        <dbReference type="ARBA" id="ARBA00023306"/>
    </source>
</evidence>
<evidence type="ECO:0000256" key="13">
    <source>
        <dbReference type="ARBA" id="ARBA00023125"/>
    </source>
</evidence>
<dbReference type="SUPFAM" id="SSF52540">
    <property type="entry name" value="P-loop containing nucleoside triphosphate hydrolases"/>
    <property type="match status" value="1"/>
</dbReference>
<reference evidence="19 20" key="1">
    <citation type="submission" date="2014-11" db="EMBL/GenBank/DDBJ databases">
        <title>Comparative genomic analysis of Cryptosporidium hominis reveals occurrence of genetic recombination in virulent subtypes.</title>
        <authorList>
            <person name="Guo Y."/>
            <person name="Tang K."/>
            <person name="Frace M."/>
            <person name="Li N."/>
            <person name="Roellig D.M."/>
            <person name="Sammons S."/>
            <person name="Knipe K."/>
            <person name="Rowe L."/>
            <person name="Feng Y."/>
            <person name="Xiao L."/>
        </authorList>
    </citation>
    <scope>NUCLEOTIDE SEQUENCE [LARGE SCALE GENOMIC DNA]</scope>
    <source>
        <strain evidence="19">30976</strain>
    </source>
</reference>
<dbReference type="Pfam" id="PF14551">
    <property type="entry name" value="MCM_N"/>
    <property type="match status" value="1"/>
</dbReference>
<dbReference type="GO" id="GO:0042555">
    <property type="term" value="C:MCM complex"/>
    <property type="evidence" value="ECO:0007669"/>
    <property type="project" value="InterPro"/>
</dbReference>
<dbReference type="VEuPathDB" id="CryptoDB:GY17_00003472"/>
<dbReference type="EMBL" id="LN877948">
    <property type="protein sequence ID" value="CUV04466.1"/>
    <property type="molecule type" value="Genomic_DNA"/>
</dbReference>
<dbReference type="Gene3D" id="2.40.50.140">
    <property type="entry name" value="Nucleic acid-binding proteins"/>
    <property type="match status" value="1"/>
</dbReference>
<keyword evidence="15" id="KW-0131">Cell cycle</keyword>
<dbReference type="Pfam" id="PF17855">
    <property type="entry name" value="MCM_lid"/>
    <property type="match status" value="1"/>
</dbReference>
<dbReference type="Gene3D" id="3.40.50.300">
    <property type="entry name" value="P-loop containing nucleotide triphosphate hydrolases"/>
    <property type="match status" value="1"/>
</dbReference>
<keyword evidence="9" id="KW-0378">Hydrolase</keyword>
<dbReference type="InterPro" id="IPR018525">
    <property type="entry name" value="MCM_CS"/>
</dbReference>
<dbReference type="GO" id="GO:0003697">
    <property type="term" value="F:single-stranded DNA binding"/>
    <property type="evidence" value="ECO:0007669"/>
    <property type="project" value="TreeGrafter"/>
</dbReference>
<reference evidence="18" key="2">
    <citation type="submission" date="2015-08" db="EMBL/GenBank/DDBJ databases">
        <authorList>
            <person name="Babu N.S."/>
            <person name="Beckwith C.J."/>
            <person name="Beseler K.G."/>
            <person name="Brison A."/>
            <person name="Carone J.V."/>
            <person name="Caskin T.P."/>
            <person name="Diamond M."/>
            <person name="Durham M.E."/>
            <person name="Foxe J.M."/>
            <person name="Go M."/>
            <person name="Henderson B.A."/>
            <person name="Jones I.B."/>
            <person name="McGettigan J.A."/>
            <person name="Micheletti S.J."/>
            <person name="Nasrallah M.E."/>
            <person name="Ortiz D."/>
            <person name="Piller C.R."/>
            <person name="Privatt S.R."/>
            <person name="Schneider S.L."/>
            <person name="Sharp S."/>
            <person name="Smith T.C."/>
            <person name="Stanton J.D."/>
            <person name="Ullery H.E."/>
            <person name="Wilson R.J."/>
            <person name="Serrano M.G."/>
            <person name="Buck G."/>
            <person name="Lee V."/>
            <person name="Wang Y."/>
            <person name="Carvalho R."/>
            <person name="Voegtly L."/>
            <person name="Shi R."/>
            <person name="Duckworth R."/>
            <person name="Johnson A."/>
            <person name="Loviza R."/>
            <person name="Walstead R."/>
            <person name="Shah Z."/>
            <person name="Kiflezghi M."/>
            <person name="Wade K."/>
            <person name="Ball S.L."/>
            <person name="Bradley K.W."/>
            <person name="Asai D.J."/>
            <person name="Bowman C.A."/>
            <person name="Russell D.A."/>
            <person name="Pope W.H."/>
            <person name="Jacobs-Sera D."/>
            <person name="Hendrix R.W."/>
            <person name="Hatfull G.F."/>
        </authorList>
    </citation>
    <scope>NUCLEOTIDE SEQUENCE [LARGE SCALE GENOMIC DNA]</scope>
</reference>
<dbReference type="GO" id="GO:0043138">
    <property type="term" value="F:3'-5' DNA helicase activity"/>
    <property type="evidence" value="ECO:0007669"/>
    <property type="project" value="TreeGrafter"/>
</dbReference>
<dbReference type="GO" id="GO:0005634">
    <property type="term" value="C:nucleus"/>
    <property type="evidence" value="ECO:0007669"/>
    <property type="project" value="UniProtKB-SubCell"/>
</dbReference>
<gene>
    <name evidence="18" type="ORF">CHUDEA2_1100</name>
    <name evidence="19" type="ORF">GY17_00003472</name>
</gene>
<dbReference type="InterPro" id="IPR001208">
    <property type="entry name" value="MCM_dom"/>
</dbReference>
<dbReference type="OrthoDB" id="844at2759"/>
<evidence type="ECO:0000313" key="20">
    <source>
        <dbReference type="Proteomes" id="UP001429100"/>
    </source>
</evidence>
<evidence type="ECO:0000313" key="19">
    <source>
        <dbReference type="EMBL" id="PPS96603.1"/>
    </source>
</evidence>
<dbReference type="PANTHER" id="PTHR11630:SF44">
    <property type="entry name" value="DNA REPLICATION LICENSING FACTOR MCM2"/>
    <property type="match status" value="1"/>
</dbReference>
<dbReference type="InterPro" id="IPR027417">
    <property type="entry name" value="P-loop_NTPase"/>
</dbReference>
<evidence type="ECO:0000256" key="4">
    <source>
        <dbReference type="ARBA" id="ARBA00018925"/>
    </source>
</evidence>
<evidence type="ECO:0000256" key="2">
    <source>
        <dbReference type="ARBA" id="ARBA00008010"/>
    </source>
</evidence>
<keyword evidence="13" id="KW-0238">DNA-binding</keyword>
<evidence type="ECO:0000256" key="8">
    <source>
        <dbReference type="ARBA" id="ARBA00022771"/>
    </source>
</evidence>
<feature type="region of interest" description="Disordered" evidence="16">
    <location>
        <begin position="719"/>
        <end position="740"/>
    </location>
</feature>
<keyword evidence="14" id="KW-0539">Nucleus</keyword>
<dbReference type="Pfam" id="PF00493">
    <property type="entry name" value="MCM"/>
    <property type="match status" value="1"/>
</dbReference>
<dbReference type="GO" id="GO:0017116">
    <property type="term" value="F:single-stranded DNA helicase activity"/>
    <property type="evidence" value="ECO:0007669"/>
    <property type="project" value="TreeGrafter"/>
</dbReference>
<dbReference type="SUPFAM" id="SSF50249">
    <property type="entry name" value="Nucleic acid-binding proteins"/>
    <property type="match status" value="1"/>
</dbReference>
<evidence type="ECO:0000256" key="10">
    <source>
        <dbReference type="ARBA" id="ARBA00022806"/>
    </source>
</evidence>
<dbReference type="PANTHER" id="PTHR11630">
    <property type="entry name" value="DNA REPLICATION LICENSING FACTOR MCM FAMILY MEMBER"/>
    <property type="match status" value="1"/>
</dbReference>
<dbReference type="PRINTS" id="PR01657">
    <property type="entry name" value="MCMFAMILY"/>
</dbReference>
<keyword evidence="8" id="KW-0863">Zinc-finger</keyword>
<evidence type="ECO:0000256" key="12">
    <source>
        <dbReference type="ARBA" id="ARBA00022840"/>
    </source>
</evidence>
<proteinExistence type="inferred from homology"/>
<dbReference type="Pfam" id="PF17207">
    <property type="entry name" value="MCM_OB"/>
    <property type="match status" value="1"/>
</dbReference>
<dbReference type="EMBL" id="JTAI01000037">
    <property type="protein sequence ID" value="PPS96603.1"/>
    <property type="molecule type" value="Genomic_DNA"/>
</dbReference>
<protein>
    <recommendedName>
        <fullName evidence="4">DNA replication licensing factor MCM2</fullName>
        <ecNumber evidence="3">3.6.4.12</ecNumber>
    </recommendedName>
</protein>
<sequence>MSSNYRVHDDDESSQNSHDGNNSSSNGIANILLTQDPSDYSEAEEVAVDEVVYEEEIANESEEELGEDLYGDNFMNDYNKNPELDKYDPEMLDDTHYEDDIEAKRRADLALDRMKSEKSQGKQTEIHHKYGISTFNADDGDEGEIEKRRKRREAFREMADEAARGGAIVDINELIQDLPLAEQSEWSEHVENIIRRLFKVFLQDFKLSSMYKTISNSDNKLEGRNISFEDLYYIKKIEEMVQEEKTSLYVDVKHIFTFCYKLWDYLNLYPTPVIECFNQCAYEVVTSMYHSLYSGKSIMVRLIGLDYIDQLRDLRVEWLNQLIRVSGIITRRTDILTKFKSLYMECVKCGCDSLGPYEDNPLFESGSLSENNSIMKNIGKCTDCQSKGPFVINREKTIYENYQKLTIQESPGSVPAGRVPRSREIIVSGDLVDYACPGEEIIVTGIYRTFRDQKLNIKSGFPILGTQILCNNIEKKHDALRKDDLTDEDYKKIKELSRDPDIKEKIVSSIAPSIYGHNHIKTAIACSLFSGVRKQVEGKHHHIRGDINVLIVGDPGLAKSQFLKYVEKSFDRTIYTSGKGASAVGLTASVRRDPISGEWTLEGGALVLADEGICLIDEFDKMSDKDRVSIHEAMEQQSISISKAGIVTTLRARCSIIAAANPIFGKYDSSLTFKDNVDLTDPIISRFDVLAVLKDEVHPMKDELLANFVVQSHMNSQEMYGSSGLDQDDQEKKFSSGLSDTSQNCDQRFAPIDQKLLCKYIRYARKYCKPQIRSVDKEKIITFYSRIRQEAQQTGGISMTVRHIESIIRLAEAQAKMRLSPVVSNKDVDGAIGMVLESFIQSQKYAVAQRLSKIFSRYKALSSGFVDVLENLLLQLFSDKIQKIKLRNWDEEQMNTIVEEVDNLTVNLDEFIAIAEKIKLSHNVTLSYLKSSSFLKHYLISETTDSMGNNIKIICKRSYTDQDSQSQLSM</sequence>
<accession>A0A0S4TD91</accession>
<dbReference type="PROSITE" id="PS00847">
    <property type="entry name" value="MCM_1"/>
    <property type="match status" value="1"/>
</dbReference>
<dbReference type="InterPro" id="IPR008045">
    <property type="entry name" value="MCM2"/>
</dbReference>
<evidence type="ECO:0000256" key="9">
    <source>
        <dbReference type="ARBA" id="ARBA00022801"/>
    </source>
</evidence>
<dbReference type="Proteomes" id="UP000199752">
    <property type="component" value="Chromosome 2"/>
</dbReference>
<dbReference type="GO" id="GO:0016787">
    <property type="term" value="F:hydrolase activity"/>
    <property type="evidence" value="ECO:0007669"/>
    <property type="project" value="UniProtKB-KW"/>
</dbReference>
<comment type="subcellular location">
    <subcellularLocation>
        <location evidence="1">Nucleus</location>
    </subcellularLocation>
</comment>
<dbReference type="AlphaFoldDB" id="A0A0S4TD91"/>
<dbReference type="FunFam" id="3.40.50.300:FF:000138">
    <property type="entry name" value="DNA helicase"/>
    <property type="match status" value="1"/>
</dbReference>
<evidence type="ECO:0000256" key="6">
    <source>
        <dbReference type="ARBA" id="ARBA00022723"/>
    </source>
</evidence>
<keyword evidence="7" id="KW-0547">Nucleotide-binding</keyword>
<dbReference type="VEuPathDB" id="CryptoDB:Chro.20122"/>
<evidence type="ECO:0000256" key="1">
    <source>
        <dbReference type="ARBA" id="ARBA00004123"/>
    </source>
</evidence>
<feature type="compositionally biased region" description="Low complexity" evidence="16">
    <location>
        <begin position="14"/>
        <end position="26"/>
    </location>
</feature>
<evidence type="ECO:0000256" key="3">
    <source>
        <dbReference type="ARBA" id="ARBA00012551"/>
    </source>
</evidence>
<evidence type="ECO:0000256" key="5">
    <source>
        <dbReference type="ARBA" id="ARBA00022705"/>
    </source>
</evidence>
<dbReference type="SMR" id="A0A0S4TD91"/>
<dbReference type="GO" id="GO:0005524">
    <property type="term" value="F:ATP binding"/>
    <property type="evidence" value="ECO:0007669"/>
    <property type="project" value="UniProtKB-KW"/>
</dbReference>
<feature type="region of interest" description="Disordered" evidence="16">
    <location>
        <begin position="1"/>
        <end position="43"/>
    </location>
</feature>
<evidence type="ECO:0000313" key="18">
    <source>
        <dbReference type="EMBL" id="CUV04466.1"/>
    </source>
</evidence>
<evidence type="ECO:0000256" key="16">
    <source>
        <dbReference type="SAM" id="MobiDB-lite"/>
    </source>
</evidence>
<dbReference type="InterPro" id="IPR012340">
    <property type="entry name" value="NA-bd_OB-fold"/>
</dbReference>
<evidence type="ECO:0000256" key="14">
    <source>
        <dbReference type="ARBA" id="ARBA00023242"/>
    </source>
</evidence>
<evidence type="ECO:0000256" key="11">
    <source>
        <dbReference type="ARBA" id="ARBA00022833"/>
    </source>
</evidence>
<feature type="domain" description="MCM C-terminal AAA(+) ATPase" evidence="17">
    <location>
        <begin position="502"/>
        <end position="709"/>
    </location>
</feature>
<dbReference type="VEuPathDB" id="CryptoDB:CHUDEA2_1100"/>
<keyword evidence="12" id="KW-0067">ATP-binding</keyword>
<reference evidence="19 20" key="3">
    <citation type="submission" date="2017-10" db="EMBL/GenBank/DDBJ databases">
        <title>Consistent, comparative and evidence-based genome annotation and re-annotation for the closely-related species, Cryptosporidium parvum, C. hominis and C. tyzzeri.</title>
        <authorList>
            <person name="Baptista R.P."/>
            <person name="Li Y."/>
            <person name="Sateriale A."/>
            <person name="Striepen B."/>
            <person name="Kissinger J.C."/>
        </authorList>
    </citation>
    <scope>NUCLEOTIDE SEQUENCE [LARGE SCALE GENOMIC DNA]</scope>
    <source>
        <strain evidence="19">30976</strain>
    </source>
</reference>
<dbReference type="Proteomes" id="UP001429100">
    <property type="component" value="Unassembled WGS sequence"/>
</dbReference>
<dbReference type="SMART" id="SM00350">
    <property type="entry name" value="MCM"/>
    <property type="match status" value="1"/>
</dbReference>
<dbReference type="GO" id="GO:0008270">
    <property type="term" value="F:zinc ion binding"/>
    <property type="evidence" value="ECO:0007669"/>
    <property type="project" value="UniProtKB-KW"/>
</dbReference>
<dbReference type="InterPro" id="IPR027925">
    <property type="entry name" value="MCM_N"/>
</dbReference>
<dbReference type="PRINTS" id="PR01658">
    <property type="entry name" value="MCMPROTEIN2"/>
</dbReference>
<comment type="similarity">
    <text evidence="2">Belongs to the MCM family.</text>
</comment>
<evidence type="ECO:0000256" key="7">
    <source>
        <dbReference type="ARBA" id="ARBA00022741"/>
    </source>
</evidence>
<dbReference type="InterPro" id="IPR033762">
    <property type="entry name" value="MCM_OB"/>
</dbReference>
<dbReference type="Gene3D" id="3.30.1640.10">
    <property type="entry name" value="mini-chromosome maintenance (MCM) complex, chain A, domain 1"/>
    <property type="match status" value="1"/>
</dbReference>
<dbReference type="GO" id="GO:0000727">
    <property type="term" value="P:double-strand break repair via break-induced replication"/>
    <property type="evidence" value="ECO:0007669"/>
    <property type="project" value="TreeGrafter"/>
</dbReference>
<keyword evidence="11" id="KW-0862">Zinc</keyword>
<dbReference type="GO" id="GO:1902975">
    <property type="term" value="P:mitotic DNA replication initiation"/>
    <property type="evidence" value="ECO:0007669"/>
    <property type="project" value="TreeGrafter"/>
</dbReference>
<evidence type="ECO:0000259" key="17">
    <source>
        <dbReference type="PROSITE" id="PS50051"/>
    </source>
</evidence>
<dbReference type="InterPro" id="IPR031327">
    <property type="entry name" value="MCM"/>
</dbReference>
<name>A0A0S4TD91_CRYHO</name>
<dbReference type="VEuPathDB" id="CryptoDB:ChTU502y2012_420g0135"/>
<keyword evidence="6" id="KW-0479">Metal-binding</keyword>
<dbReference type="PROSITE" id="PS50051">
    <property type="entry name" value="MCM_2"/>
    <property type="match status" value="1"/>
</dbReference>
<keyword evidence="20" id="KW-1185">Reference proteome</keyword>